<evidence type="ECO:0000256" key="1">
    <source>
        <dbReference type="SAM" id="SignalP"/>
    </source>
</evidence>
<reference evidence="2 3" key="1">
    <citation type="journal article" date="2015" name="Stand. Genomic Sci.">
        <title>Genomic Encyclopedia of Bacterial and Archaeal Type Strains, Phase III: the genomes of soil and plant-associated and newly described type strains.</title>
        <authorList>
            <person name="Whitman W.B."/>
            <person name="Woyke T."/>
            <person name="Klenk H.P."/>
            <person name="Zhou Y."/>
            <person name="Lilburn T.G."/>
            <person name="Beck B.J."/>
            <person name="De Vos P."/>
            <person name="Vandamme P."/>
            <person name="Eisen J.A."/>
            <person name="Garrity G."/>
            <person name="Hugenholtz P."/>
            <person name="Kyrpides N.C."/>
        </authorList>
    </citation>
    <scope>NUCLEOTIDE SEQUENCE [LARGE SCALE GENOMIC DNA]</scope>
    <source>
        <strain evidence="2 3">CGMCC 1.6855</strain>
    </source>
</reference>
<evidence type="ECO:0008006" key="4">
    <source>
        <dbReference type="Google" id="ProtNLM"/>
    </source>
</evidence>
<sequence length="556" mass="59608">MKIFNIKNSNWVIAMSLLALGTVATVSCSKSESKQEIIDEQGTKLIVKVSGIADEQSSINTKGSITAATTKAPKIVTYPEFDATVSIDNELPASPIAKITQGGNFNLSSNISSSGAKAENMTNLVKYRLFIFKQDGTFVSSESMTAGSAGSIALSPGTYKWAALSYNDENTVDDLTVGGSTDIVLPSGKDVLYANGDVTIANGNSSSINITFKRKYSRLGIELNTMGMFADMVNANVVVSGLSVTKATIQMFDGGLKDFVSDPQTINYASFSNVDPSYGDAKIAYIYTANNAQSEVKVAVSNLTIKLDDSSDRNFTQTANFTFPITPVMGKSYRLLTNLIESPVQIKTNGAQWARHNLYYISNNPHNPYRFHHTNKASTDRGTYFSFKALTSSNFGVNSDACAQVYPAGTWKVASSENYGEISGPYTLLLGYLNQLTPTKGTNFYEYAGLSTNTGAPYESKNLRFYMNGGGTSLGLVSGIISLNLGNNGSRIEQWTETAGLDLLGLASLGAVSFEGYNAAVGGAATSVRQTNLLNVSAVGIDVLETRFKNVRCVRQ</sequence>
<name>A0A562M6G7_9SPHI</name>
<proteinExistence type="predicted"/>
<protein>
    <recommendedName>
        <fullName evidence="4">Fimbrillin-like protein</fullName>
    </recommendedName>
</protein>
<organism evidence="2 3">
    <name type="scientific">Sphingobacterium siyangense</name>
    <dbReference type="NCBI Taxonomy" id="459529"/>
    <lineage>
        <taxon>Bacteria</taxon>
        <taxon>Pseudomonadati</taxon>
        <taxon>Bacteroidota</taxon>
        <taxon>Sphingobacteriia</taxon>
        <taxon>Sphingobacteriales</taxon>
        <taxon>Sphingobacteriaceae</taxon>
        <taxon>Sphingobacterium</taxon>
    </lineage>
</organism>
<dbReference type="Proteomes" id="UP000315908">
    <property type="component" value="Unassembled WGS sequence"/>
</dbReference>
<comment type="caution">
    <text evidence="2">The sequence shown here is derived from an EMBL/GenBank/DDBJ whole genome shotgun (WGS) entry which is preliminary data.</text>
</comment>
<dbReference type="OrthoDB" id="698753at2"/>
<accession>A0A562M6G7</accession>
<feature type="signal peptide" evidence="1">
    <location>
        <begin position="1"/>
        <end position="24"/>
    </location>
</feature>
<dbReference type="PROSITE" id="PS51257">
    <property type="entry name" value="PROKAR_LIPOPROTEIN"/>
    <property type="match status" value="1"/>
</dbReference>
<evidence type="ECO:0000313" key="2">
    <source>
        <dbReference type="EMBL" id="TWI15450.1"/>
    </source>
</evidence>
<keyword evidence="1" id="KW-0732">Signal</keyword>
<dbReference type="EMBL" id="VLKR01000044">
    <property type="protein sequence ID" value="TWI15450.1"/>
    <property type="molecule type" value="Genomic_DNA"/>
</dbReference>
<dbReference type="AlphaFoldDB" id="A0A562M6G7"/>
<evidence type="ECO:0000313" key="3">
    <source>
        <dbReference type="Proteomes" id="UP000315908"/>
    </source>
</evidence>
<dbReference type="RefSeq" id="WP_145330873.1">
    <property type="nucleotide sequence ID" value="NZ_VLKR01000044.1"/>
</dbReference>
<feature type="chain" id="PRO_5021775229" description="Fimbrillin-like protein" evidence="1">
    <location>
        <begin position="25"/>
        <end position="556"/>
    </location>
</feature>
<gene>
    <name evidence="2" type="ORF">IQ31_05108</name>
</gene>